<dbReference type="HAMAP" id="MF_00812">
    <property type="entry name" value="Thiopur_methtran"/>
    <property type="match status" value="1"/>
</dbReference>
<sequence>MSNDPDRSRPANPSVDTNKRQDNSLWLQMWRDDRTEDFHQTAVNPLLIQYWHSQKLKRSSRILVPLCGKSLDMLWLAEQGHTVVGIELSPIAVKAFFNENCLKAKKTRNGNFTCWQSGTIIIWCGDFFSLRKHQLGHIDSVFDRAALTALPETIRRQYITQLRALIEVETGIFLLTDEHIAQDSQQPATQIDSEIVTLYAEHFDITLTHTQRLDPAQGSSSEEGFYIENKAYQLSQRLEDTGLFT</sequence>
<accession>A0ABU6CVH5</accession>
<dbReference type="InterPro" id="IPR025835">
    <property type="entry name" value="Thiopurine_S-MeTrfase"/>
</dbReference>
<comment type="catalytic activity">
    <reaction evidence="1 9">
        <text>S-adenosyl-L-methionine + a thiopurine = S-adenosyl-L-homocysteine + a thiopurine S-methylether.</text>
        <dbReference type="EC" id="2.1.1.67"/>
    </reaction>
</comment>
<dbReference type="PROSITE" id="PS51585">
    <property type="entry name" value="SAM_MT_TPMT"/>
    <property type="match status" value="1"/>
</dbReference>
<evidence type="ECO:0000256" key="1">
    <source>
        <dbReference type="ARBA" id="ARBA00000903"/>
    </source>
</evidence>
<evidence type="ECO:0000313" key="10">
    <source>
        <dbReference type="EMBL" id="MEB4590795.1"/>
    </source>
</evidence>
<dbReference type="InterPro" id="IPR029063">
    <property type="entry name" value="SAM-dependent_MTases_sf"/>
</dbReference>
<evidence type="ECO:0000256" key="8">
    <source>
        <dbReference type="ARBA" id="ARBA00022691"/>
    </source>
</evidence>
<evidence type="ECO:0000256" key="2">
    <source>
        <dbReference type="ARBA" id="ARBA00004496"/>
    </source>
</evidence>
<dbReference type="PANTHER" id="PTHR10259">
    <property type="entry name" value="THIOPURINE S-METHYLTRANSFERASE"/>
    <property type="match status" value="1"/>
</dbReference>
<keyword evidence="6 9" id="KW-0489">Methyltransferase</keyword>
<evidence type="ECO:0000256" key="4">
    <source>
        <dbReference type="ARBA" id="ARBA00011905"/>
    </source>
</evidence>
<feature type="binding site" evidence="9">
    <location>
        <position position="144"/>
    </location>
    <ligand>
        <name>S-adenosyl-L-methionine</name>
        <dbReference type="ChEBI" id="CHEBI:59789"/>
    </ligand>
</feature>
<organism evidence="10 11">
    <name type="scientific">Candidatus Thiothrix phosphatis</name>
    <dbReference type="NCBI Taxonomy" id="3112415"/>
    <lineage>
        <taxon>Bacteria</taxon>
        <taxon>Pseudomonadati</taxon>
        <taxon>Pseudomonadota</taxon>
        <taxon>Gammaproteobacteria</taxon>
        <taxon>Thiotrichales</taxon>
        <taxon>Thiotrichaceae</taxon>
        <taxon>Thiothrix</taxon>
    </lineage>
</organism>
<evidence type="ECO:0000313" key="11">
    <source>
        <dbReference type="Proteomes" id="UP001308005"/>
    </source>
</evidence>
<evidence type="ECO:0000256" key="6">
    <source>
        <dbReference type="ARBA" id="ARBA00022603"/>
    </source>
</evidence>
<dbReference type="RefSeq" id="WP_324694159.1">
    <property type="nucleotide sequence ID" value="NZ_JAYMYJ010000063.1"/>
</dbReference>
<evidence type="ECO:0000256" key="7">
    <source>
        <dbReference type="ARBA" id="ARBA00022679"/>
    </source>
</evidence>
<dbReference type="Pfam" id="PF05724">
    <property type="entry name" value="TPMT"/>
    <property type="match status" value="1"/>
</dbReference>
<evidence type="ECO:0000256" key="3">
    <source>
        <dbReference type="ARBA" id="ARBA00008145"/>
    </source>
</evidence>
<comment type="subcellular location">
    <subcellularLocation>
        <location evidence="2 9">Cytoplasm</location>
    </subcellularLocation>
</comment>
<dbReference type="EC" id="2.1.1.67" evidence="4 9"/>
<feature type="binding site" evidence="9">
    <location>
        <position position="66"/>
    </location>
    <ligand>
        <name>S-adenosyl-L-methionine</name>
        <dbReference type="ChEBI" id="CHEBI:59789"/>
    </ligand>
</feature>
<dbReference type="NCBIfam" id="NF009732">
    <property type="entry name" value="PRK13255.1"/>
    <property type="match status" value="1"/>
</dbReference>
<keyword evidence="5 9" id="KW-0963">Cytoplasm</keyword>
<dbReference type="GO" id="GO:0008119">
    <property type="term" value="F:thiopurine S-methyltransferase activity"/>
    <property type="evidence" value="ECO:0007669"/>
    <property type="project" value="UniProtKB-EC"/>
</dbReference>
<feature type="binding site" evidence="9">
    <location>
        <position position="87"/>
    </location>
    <ligand>
        <name>S-adenosyl-L-methionine</name>
        <dbReference type="ChEBI" id="CHEBI:59789"/>
    </ligand>
</feature>
<evidence type="ECO:0000256" key="9">
    <source>
        <dbReference type="HAMAP-Rule" id="MF_00812"/>
    </source>
</evidence>
<keyword evidence="7 9" id="KW-0808">Transferase</keyword>
<proteinExistence type="inferred from homology"/>
<name>A0ABU6CVH5_9GAMM</name>
<keyword evidence="11" id="KW-1185">Reference proteome</keyword>
<dbReference type="PANTHER" id="PTHR10259:SF11">
    <property type="entry name" value="THIOPURINE S-METHYLTRANSFERASE"/>
    <property type="match status" value="1"/>
</dbReference>
<dbReference type="EMBL" id="JAYMYJ010000063">
    <property type="protein sequence ID" value="MEB4590795.1"/>
    <property type="molecule type" value="Genomic_DNA"/>
</dbReference>
<dbReference type="SUPFAM" id="SSF53335">
    <property type="entry name" value="S-adenosyl-L-methionine-dependent methyltransferases"/>
    <property type="match status" value="1"/>
</dbReference>
<protein>
    <recommendedName>
        <fullName evidence="4 9">Thiopurine S-methyltransferase</fullName>
        <ecNumber evidence="4 9">2.1.1.67</ecNumber>
    </recommendedName>
    <alternativeName>
        <fullName evidence="9">Thiopurine methyltransferase</fullName>
    </alternativeName>
</protein>
<feature type="binding site" evidence="9">
    <location>
        <position position="30"/>
    </location>
    <ligand>
        <name>S-adenosyl-L-methionine</name>
        <dbReference type="ChEBI" id="CHEBI:59789"/>
    </ligand>
</feature>
<dbReference type="PIRSF" id="PIRSF023956">
    <property type="entry name" value="Thiopurine_S-methyltransferase"/>
    <property type="match status" value="1"/>
</dbReference>
<comment type="similarity">
    <text evidence="3 9">Belongs to the class I-like SAM-binding methyltransferase superfamily. TPMT family.</text>
</comment>
<dbReference type="Gene3D" id="3.40.50.150">
    <property type="entry name" value="Vaccinia Virus protein VP39"/>
    <property type="match status" value="1"/>
</dbReference>
<evidence type="ECO:0000256" key="5">
    <source>
        <dbReference type="ARBA" id="ARBA00022490"/>
    </source>
</evidence>
<dbReference type="InterPro" id="IPR008854">
    <property type="entry name" value="TPMT"/>
</dbReference>
<reference evidence="11" key="1">
    <citation type="submission" date="2023-07" db="EMBL/GenBank/DDBJ databases">
        <title>The carbon used by Thiothrix.</title>
        <authorList>
            <person name="Chen L."/>
        </authorList>
    </citation>
    <scope>NUCLEOTIDE SEQUENCE [LARGE SCALE GENOMIC DNA]</scope>
</reference>
<keyword evidence="8 9" id="KW-0949">S-adenosyl-L-methionine</keyword>
<comment type="caution">
    <text evidence="10">The sequence shown here is derived from an EMBL/GenBank/DDBJ whole genome shotgun (WGS) entry which is preliminary data.</text>
</comment>
<dbReference type="GO" id="GO:0032259">
    <property type="term" value="P:methylation"/>
    <property type="evidence" value="ECO:0007669"/>
    <property type="project" value="UniProtKB-KW"/>
</dbReference>
<gene>
    <name evidence="9" type="primary">tpm</name>
    <name evidence="10" type="ORF">VSS37_07380</name>
</gene>
<dbReference type="Proteomes" id="UP001308005">
    <property type="component" value="Unassembled WGS sequence"/>
</dbReference>